<name>I1S6H8_GIBZE</name>
<protein>
    <submittedName>
        <fullName evidence="1">Chromosome 2, complete genome</fullName>
    </submittedName>
</protein>
<reference evidence="2 3" key="1">
    <citation type="journal article" date="2007" name="Science">
        <title>The Fusarium graminearum genome reveals a link between localized polymorphism and pathogen specialization.</title>
        <authorList>
            <person name="Cuomo C.A."/>
            <person name="Gueldener U."/>
            <person name="Xu J.-R."/>
            <person name="Trail F."/>
            <person name="Turgeon B.G."/>
            <person name="Di Pietro A."/>
            <person name="Walton J.D."/>
            <person name="Ma L.-J."/>
            <person name="Baker S.E."/>
            <person name="Rep M."/>
            <person name="Adam G."/>
            <person name="Antoniw J."/>
            <person name="Baldwin T."/>
            <person name="Calvo S.E."/>
            <person name="Chang Y.-L."/>
            <person name="DeCaprio D."/>
            <person name="Gale L.R."/>
            <person name="Gnerre S."/>
            <person name="Goswami R.S."/>
            <person name="Hammond-Kosack K."/>
            <person name="Harris L.J."/>
            <person name="Hilburn K."/>
            <person name="Kennell J.C."/>
            <person name="Kroken S."/>
            <person name="Magnuson J.K."/>
            <person name="Mannhaupt G."/>
            <person name="Mauceli E.W."/>
            <person name="Mewes H.-W."/>
            <person name="Mitterbauer R."/>
            <person name="Muehlbauer G."/>
            <person name="Muensterkoetter M."/>
            <person name="Nelson D."/>
            <person name="O'Donnell K."/>
            <person name="Ouellet T."/>
            <person name="Qi W."/>
            <person name="Quesneville H."/>
            <person name="Roncero M.I.G."/>
            <person name="Seong K.-Y."/>
            <person name="Tetko I.V."/>
            <person name="Urban M."/>
            <person name="Waalwijk C."/>
            <person name="Ward T.J."/>
            <person name="Yao J."/>
            <person name="Birren B.W."/>
            <person name="Kistler H.C."/>
        </authorList>
    </citation>
    <scope>NUCLEOTIDE SEQUENCE [LARGE SCALE GENOMIC DNA]</scope>
    <source>
        <strain evidence="3">ATCC MYA-4620 / CBS 123657 / FGSC 9075 / NRRL 31084 / PH-1</strain>
        <strain evidence="2">PH-1 / ATCC MYA-4620 / FGSC 9075 / NRRL 31084</strain>
    </source>
</reference>
<dbReference type="RefSeq" id="XP_011322356.1">
    <property type="nucleotide sequence ID" value="XM_011324054.1"/>
</dbReference>
<dbReference type="EMBL" id="HG970333">
    <property type="protein sequence ID" value="CEF78163.1"/>
    <property type="molecule type" value="Genomic_DNA"/>
</dbReference>
<reference evidence="1 3" key="3">
    <citation type="journal article" date="2015" name="BMC Genomics">
        <title>The completed genome sequence of the pathogenic ascomycete fungus Fusarium graminearum.</title>
        <authorList>
            <person name="King R."/>
            <person name="Urban M."/>
            <person name="Hammond-Kosack M.C."/>
            <person name="Hassani-Pak K."/>
            <person name="Hammond-Kosack K.E."/>
        </authorList>
    </citation>
    <scope>NUCLEOTIDE SEQUENCE [LARGE SCALE GENOMIC DNA]</scope>
    <source>
        <strain evidence="3">ATCC MYA-4620 / CBS 123657 / FGSC 9075 / NRRL 31084 / PH-1</strain>
        <strain evidence="1">PH-1</strain>
    </source>
</reference>
<evidence type="ECO:0000313" key="3">
    <source>
        <dbReference type="Proteomes" id="UP000070720"/>
    </source>
</evidence>
<dbReference type="KEGG" id="fgr:FGSG_12449"/>
<dbReference type="AlphaFoldDB" id="I1S6H8"/>
<dbReference type="Proteomes" id="UP000070720">
    <property type="component" value="Chromosome 2"/>
</dbReference>
<dbReference type="VEuPathDB" id="FungiDB:FGRAMPH1_01G12721"/>
<accession>A0A098DGW0</accession>
<sequence length="102" mass="12032">MNHRLIGVFKKPRSGKSVVGRLFVDICMGHIDRQSLFSRHELSHLTQILLFKWSHIWQGSRLYLPITAQTDKLRLVPAWLYDVTMSRNANVSYLMTRFFNKL</sequence>
<gene>
    <name evidence="1" type="ORF">FGRAMPH1_01T12721</name>
</gene>
<dbReference type="HOGENOM" id="CLU_2277771_0_0_1"/>
<proteinExistence type="predicted"/>
<evidence type="ECO:0000313" key="1">
    <source>
        <dbReference type="EMBL" id="CEF78163.1"/>
    </source>
</evidence>
<reference evidence="2 3" key="2">
    <citation type="journal article" date="2010" name="Nature">
        <title>Comparative genomics reveals mobile pathogenicity chromosomes in Fusarium.</title>
        <authorList>
            <person name="Ma L.J."/>
            <person name="van der Does H.C."/>
            <person name="Borkovich K.A."/>
            <person name="Coleman J.J."/>
            <person name="Daboussi M.J."/>
            <person name="Di Pietro A."/>
            <person name="Dufresne M."/>
            <person name="Freitag M."/>
            <person name="Grabherr M."/>
            <person name="Henrissat B."/>
            <person name="Houterman P.M."/>
            <person name="Kang S."/>
            <person name="Shim W.B."/>
            <person name="Woloshuk C."/>
            <person name="Xie X."/>
            <person name="Xu J.R."/>
            <person name="Antoniw J."/>
            <person name="Baker S.E."/>
            <person name="Bluhm B.H."/>
            <person name="Breakspear A."/>
            <person name="Brown D.W."/>
            <person name="Butchko R.A."/>
            <person name="Chapman S."/>
            <person name="Coulson R."/>
            <person name="Coutinho P.M."/>
            <person name="Danchin E.G."/>
            <person name="Diener A."/>
            <person name="Gale L.R."/>
            <person name="Gardiner D.M."/>
            <person name="Goff S."/>
            <person name="Hammond-Kosack K.E."/>
            <person name="Hilburn K."/>
            <person name="Hua-Van A."/>
            <person name="Jonkers W."/>
            <person name="Kazan K."/>
            <person name="Kodira C.D."/>
            <person name="Koehrsen M."/>
            <person name="Kumar L."/>
            <person name="Lee Y.H."/>
            <person name="Li L."/>
            <person name="Manners J.M."/>
            <person name="Miranda-Saavedra D."/>
            <person name="Mukherjee M."/>
            <person name="Park G."/>
            <person name="Park J."/>
            <person name="Park S.Y."/>
            <person name="Proctor R.H."/>
            <person name="Regev A."/>
            <person name="Ruiz-Roldan M.C."/>
            <person name="Sain D."/>
            <person name="Sakthikumar S."/>
            <person name="Sykes S."/>
            <person name="Schwartz D.C."/>
            <person name="Turgeon B.G."/>
            <person name="Wapinski I."/>
            <person name="Yoder O."/>
            <person name="Young S."/>
            <person name="Zeng Q."/>
            <person name="Zhou S."/>
            <person name="Galagan J."/>
            <person name="Cuomo C.A."/>
            <person name="Kistler H.C."/>
            <person name="Rep M."/>
        </authorList>
    </citation>
    <scope>GENOME REANNOTATION</scope>
    <source>
        <strain evidence="3">ATCC MYA-4620 / CBS 123657 / FGSC 9075 / NRRL 31084 / PH-1</strain>
        <strain evidence="2">PH-1 / ATCC MYA-4620 / FGSC 9075 / NRRL 31084</strain>
    </source>
</reference>
<dbReference type="InParanoid" id="I1S6H8"/>
<evidence type="ECO:0000313" key="2">
    <source>
        <dbReference type="EnsemblFungi" id="CEF78163"/>
    </source>
</evidence>
<dbReference type="EnsemblFungi" id="CEF78163">
    <property type="protein sequence ID" value="CEF78163"/>
    <property type="gene ID" value="FGRRES_12449"/>
</dbReference>
<reference evidence="2" key="4">
    <citation type="submission" date="2017-01" db="UniProtKB">
        <authorList>
            <consortium name="EnsemblFungi"/>
        </authorList>
    </citation>
    <scope>IDENTIFICATION</scope>
    <source>
        <strain evidence="2">PH-1 / ATCC MYA-4620 / FGSC 9075 / NRRL 31084</strain>
    </source>
</reference>
<keyword evidence="3" id="KW-1185">Reference proteome</keyword>
<organism evidence="1 3">
    <name type="scientific">Gibberella zeae (strain ATCC MYA-4620 / CBS 123657 / FGSC 9075 / NRRL 31084 / PH-1)</name>
    <name type="common">Wheat head blight fungus</name>
    <name type="synonym">Fusarium graminearum</name>
    <dbReference type="NCBI Taxonomy" id="229533"/>
    <lineage>
        <taxon>Eukaryota</taxon>
        <taxon>Fungi</taxon>
        <taxon>Dikarya</taxon>
        <taxon>Ascomycota</taxon>
        <taxon>Pezizomycotina</taxon>
        <taxon>Sordariomycetes</taxon>
        <taxon>Hypocreomycetidae</taxon>
        <taxon>Hypocreales</taxon>
        <taxon>Nectriaceae</taxon>
        <taxon>Fusarium</taxon>
    </lineage>
</organism>
<accession>I1S6H8</accession>